<organism evidence="2 3">
    <name type="scientific">Desulfofustis limnaeus</name>
    <dbReference type="NCBI Taxonomy" id="2740163"/>
    <lineage>
        <taxon>Bacteria</taxon>
        <taxon>Pseudomonadati</taxon>
        <taxon>Thermodesulfobacteriota</taxon>
        <taxon>Desulfobulbia</taxon>
        <taxon>Desulfobulbales</taxon>
        <taxon>Desulfocapsaceae</taxon>
        <taxon>Desulfofustis</taxon>
    </lineage>
</organism>
<accession>A0ABM7W8M8</accession>
<evidence type="ECO:0000313" key="3">
    <source>
        <dbReference type="Proteomes" id="UP000830055"/>
    </source>
</evidence>
<name>A0ABM7W8M8_9BACT</name>
<gene>
    <name evidence="2" type="ORF">DPPLL_16500</name>
</gene>
<dbReference type="SUPFAM" id="SSF56300">
    <property type="entry name" value="Metallo-dependent phosphatases"/>
    <property type="match status" value="1"/>
</dbReference>
<dbReference type="PANTHER" id="PTHR11575:SF24">
    <property type="entry name" value="5'-NUCLEOTIDASE"/>
    <property type="match status" value="1"/>
</dbReference>
<dbReference type="InterPro" id="IPR029052">
    <property type="entry name" value="Metallo-depent_PP-like"/>
</dbReference>
<sequence>MDAGNLLFGTSRSGQLADQQEKSELIAQVYGQMGYDAVAVGPYDLLAGIDVIRKTAERGVPWVSANVKDEQGRLVCEPYRLVQVGALRIAVIGMTGSATEPDKTYTVDDDLQPLRPIISSLAGENDLILLLSSLSNEQNREVARLFPDVAIIIQADPQQEALPAQVHDRSLVVQPNNRGRYLGFLRVDWTGAPWGIAPEAERVRLQERIASLTHQLHRISRQNDRSHQPVLEQKRQQVERLRVEAREALAHLEQQTTKDTIPLPSEYQSFFLPLDASTPEDPSIRDLLDTADQLGVSSSP</sequence>
<keyword evidence="1" id="KW-0175">Coiled coil</keyword>
<evidence type="ECO:0000256" key="1">
    <source>
        <dbReference type="SAM" id="Coils"/>
    </source>
</evidence>
<proteinExistence type="predicted"/>
<reference evidence="2 3" key="1">
    <citation type="submission" date="2022-01" db="EMBL/GenBank/DDBJ databases">
        <title>Desulfofustis limnae sp. nov., a novel mesophilic sulfate-reducing bacterium isolated from marsh soil.</title>
        <authorList>
            <person name="Watanabe M."/>
            <person name="Takahashi A."/>
            <person name="Kojima H."/>
            <person name="Fukui M."/>
        </authorList>
    </citation>
    <scope>NUCLEOTIDE SEQUENCE [LARGE SCALE GENOMIC DNA]</scope>
    <source>
        <strain evidence="2 3">PPLL</strain>
    </source>
</reference>
<dbReference type="EMBL" id="AP025516">
    <property type="protein sequence ID" value="BDD87285.1"/>
    <property type="molecule type" value="Genomic_DNA"/>
</dbReference>
<keyword evidence="3" id="KW-1185">Reference proteome</keyword>
<dbReference type="InterPro" id="IPR006179">
    <property type="entry name" value="5_nucleotidase/apyrase"/>
</dbReference>
<dbReference type="RefSeq" id="WP_284154321.1">
    <property type="nucleotide sequence ID" value="NZ_AP025516.1"/>
</dbReference>
<evidence type="ECO:0000313" key="2">
    <source>
        <dbReference type="EMBL" id="BDD87285.1"/>
    </source>
</evidence>
<protein>
    <submittedName>
        <fullName evidence="2">Uncharacterized protein</fullName>
    </submittedName>
</protein>
<dbReference type="PANTHER" id="PTHR11575">
    <property type="entry name" value="5'-NUCLEOTIDASE-RELATED"/>
    <property type="match status" value="1"/>
</dbReference>
<dbReference type="Proteomes" id="UP000830055">
    <property type="component" value="Chromosome"/>
</dbReference>
<feature type="coiled-coil region" evidence="1">
    <location>
        <begin position="202"/>
        <end position="258"/>
    </location>
</feature>
<dbReference type="Gene3D" id="3.60.21.10">
    <property type="match status" value="1"/>
</dbReference>